<evidence type="ECO:0000259" key="6">
    <source>
        <dbReference type="PROSITE" id="PS50066"/>
    </source>
</evidence>
<dbReference type="InterPro" id="IPR002100">
    <property type="entry name" value="TF_MADSbox"/>
</dbReference>
<organism evidence="7">
    <name type="scientific">Medicago truncatula</name>
    <name type="common">Barrel medic</name>
    <name type="synonym">Medicago tribuloides</name>
    <dbReference type="NCBI Taxonomy" id="3880"/>
    <lineage>
        <taxon>Eukaryota</taxon>
        <taxon>Viridiplantae</taxon>
        <taxon>Streptophyta</taxon>
        <taxon>Embryophyta</taxon>
        <taxon>Tracheophyta</taxon>
        <taxon>Spermatophyta</taxon>
        <taxon>Magnoliopsida</taxon>
        <taxon>eudicotyledons</taxon>
        <taxon>Gunneridae</taxon>
        <taxon>Pentapetalae</taxon>
        <taxon>rosids</taxon>
        <taxon>fabids</taxon>
        <taxon>Fabales</taxon>
        <taxon>Fabaceae</taxon>
        <taxon>Papilionoideae</taxon>
        <taxon>50 kb inversion clade</taxon>
        <taxon>NPAAA clade</taxon>
        <taxon>Hologalegina</taxon>
        <taxon>IRL clade</taxon>
        <taxon>Trifolieae</taxon>
        <taxon>Medicago</taxon>
    </lineage>
</organism>
<proteinExistence type="predicted"/>
<dbReference type="Pfam" id="PF00319">
    <property type="entry name" value="SRF-TF"/>
    <property type="match status" value="1"/>
</dbReference>
<evidence type="ECO:0000313" key="7">
    <source>
        <dbReference type="EMBL" id="RHN49743.1"/>
    </source>
</evidence>
<dbReference type="CDD" id="cd00266">
    <property type="entry name" value="MADS_SRF_like"/>
    <property type="match status" value="1"/>
</dbReference>
<feature type="domain" description="MADS-box" evidence="6">
    <location>
        <begin position="9"/>
        <end position="69"/>
    </location>
</feature>
<dbReference type="PRINTS" id="PR00404">
    <property type="entry name" value="MADSDOMAIN"/>
</dbReference>
<gene>
    <name evidence="7" type="ORF">MtrunA17_Chr6g0449861</name>
</gene>
<dbReference type="Gramene" id="rna33951">
    <property type="protein sequence ID" value="RHN49743.1"/>
    <property type="gene ID" value="gene33951"/>
</dbReference>
<dbReference type="InterPro" id="IPR036879">
    <property type="entry name" value="TF_MADSbox_sf"/>
</dbReference>
<accession>A0A396HAS0</accession>
<evidence type="ECO:0000256" key="4">
    <source>
        <dbReference type="ARBA" id="ARBA00023163"/>
    </source>
</evidence>
<dbReference type="EMBL" id="PSQE01000006">
    <property type="protein sequence ID" value="RHN49743.1"/>
    <property type="molecule type" value="Genomic_DNA"/>
</dbReference>
<comment type="subcellular location">
    <subcellularLocation>
        <location evidence="1">Nucleus</location>
    </subcellularLocation>
</comment>
<dbReference type="PROSITE" id="PS50066">
    <property type="entry name" value="MADS_BOX_2"/>
    <property type="match status" value="1"/>
</dbReference>
<protein>
    <submittedName>
        <fullName evidence="7">Putative transcription factor MADS-type1 family</fullName>
    </submittedName>
</protein>
<dbReference type="GO" id="GO:0045944">
    <property type="term" value="P:positive regulation of transcription by RNA polymerase II"/>
    <property type="evidence" value="ECO:0007669"/>
    <property type="project" value="InterPro"/>
</dbReference>
<evidence type="ECO:0000256" key="1">
    <source>
        <dbReference type="ARBA" id="ARBA00004123"/>
    </source>
</evidence>
<dbReference type="Proteomes" id="UP000265566">
    <property type="component" value="Chromosome 6"/>
</dbReference>
<reference evidence="7" key="1">
    <citation type="journal article" date="2018" name="Nat. Plants">
        <title>Whole-genome landscape of Medicago truncatula symbiotic genes.</title>
        <authorList>
            <person name="Pecrix Y."/>
            <person name="Gamas P."/>
            <person name="Carrere S."/>
        </authorList>
    </citation>
    <scope>NUCLEOTIDE SEQUENCE</scope>
    <source>
        <tissue evidence="7">Leaves</tissue>
    </source>
</reference>
<dbReference type="GO" id="GO:0000987">
    <property type="term" value="F:cis-regulatory region sequence-specific DNA binding"/>
    <property type="evidence" value="ECO:0007669"/>
    <property type="project" value="InterPro"/>
</dbReference>
<dbReference type="InterPro" id="IPR033897">
    <property type="entry name" value="SRF-like_MADS-box"/>
</dbReference>
<dbReference type="Gene3D" id="3.40.1810.10">
    <property type="entry name" value="Transcription factor, MADS-box"/>
    <property type="match status" value="1"/>
</dbReference>
<comment type="caution">
    <text evidence="7">The sequence shown here is derived from an EMBL/GenBank/DDBJ whole genome shotgun (WGS) entry which is preliminary data.</text>
</comment>
<keyword evidence="4" id="KW-0804">Transcription</keyword>
<dbReference type="GO" id="GO:0000981">
    <property type="term" value="F:DNA-binding transcription factor activity, RNA polymerase II-specific"/>
    <property type="evidence" value="ECO:0007669"/>
    <property type="project" value="InterPro"/>
</dbReference>
<sequence length="355" mass="41386">MLILCSQQMGRGRVSVEFIQKEKSRKISLQTRKIGLMTKVEELSILCDVDACVILYAPNFEGQGYDEPETWPKDTKELQRILQRYYNTTIDRRLKTYNVQEYFKERMKKVEFEISKVRKEKFKMKYQTWDESFNFLEDEQLRLFASILDFKLDACNLKMNMLKGDLRGKSIALETNKIDNLNSSPYLDSNPSSYFNLPQNNMSQAHIYPPLMNINDKNPLGFWPLISGQSSQPSHMVSTAQSSQPSPMVSSAQSFYHVESYPCKQIDGNWTHHVDGNVTYHHPKIDMKKDEAENDKILPPYYYNRNGMIMQSYPIAMSTLPSQNLSNLSHEHLNNGSYDKDVLHTQMFNYMDGRK</sequence>
<dbReference type="AlphaFoldDB" id="A0A396HAS0"/>
<dbReference type="SMART" id="SM00432">
    <property type="entry name" value="MADS"/>
    <property type="match status" value="1"/>
</dbReference>
<name>A0A396HAS0_MEDTR</name>
<keyword evidence="3" id="KW-0238">DNA-binding</keyword>
<dbReference type="SUPFAM" id="SSF55455">
    <property type="entry name" value="SRF-like"/>
    <property type="match status" value="1"/>
</dbReference>
<keyword evidence="5" id="KW-0539">Nucleus</keyword>
<evidence type="ECO:0000256" key="5">
    <source>
        <dbReference type="ARBA" id="ARBA00023242"/>
    </source>
</evidence>
<evidence type="ECO:0000256" key="3">
    <source>
        <dbReference type="ARBA" id="ARBA00023125"/>
    </source>
</evidence>
<dbReference type="GO" id="GO:0046983">
    <property type="term" value="F:protein dimerization activity"/>
    <property type="evidence" value="ECO:0007669"/>
    <property type="project" value="InterPro"/>
</dbReference>
<keyword evidence="2" id="KW-0805">Transcription regulation</keyword>
<dbReference type="GO" id="GO:0005634">
    <property type="term" value="C:nucleus"/>
    <property type="evidence" value="ECO:0007669"/>
    <property type="project" value="UniProtKB-SubCell"/>
</dbReference>
<evidence type="ECO:0000256" key="2">
    <source>
        <dbReference type="ARBA" id="ARBA00023015"/>
    </source>
</evidence>